<keyword evidence="4" id="KW-0804">Transcription</keyword>
<dbReference type="GO" id="GO:0003677">
    <property type="term" value="F:DNA binding"/>
    <property type="evidence" value="ECO:0007669"/>
    <property type="project" value="InterPro"/>
</dbReference>
<dbReference type="CDD" id="cd06171">
    <property type="entry name" value="Sigma70_r4"/>
    <property type="match status" value="1"/>
</dbReference>
<proteinExistence type="inferred from homology"/>
<dbReference type="Gene3D" id="1.10.10.10">
    <property type="entry name" value="Winged helix-like DNA-binding domain superfamily/Winged helix DNA-binding domain"/>
    <property type="match status" value="1"/>
</dbReference>
<gene>
    <name evidence="7" type="ORF">GCU60_04745</name>
</gene>
<reference evidence="7 8" key="1">
    <citation type="submission" date="2019-12" db="EMBL/GenBank/DDBJ databases">
        <title>the WGS of Blastococcus saxobsidens 67B17.</title>
        <authorList>
            <person name="Jiang Z."/>
        </authorList>
    </citation>
    <scope>NUCLEOTIDE SEQUENCE [LARGE SCALE GENOMIC DNA]</scope>
    <source>
        <strain evidence="7 8">67B17</strain>
    </source>
</reference>
<dbReference type="EMBL" id="JAAGWG010000006">
    <property type="protein sequence ID" value="NEK85072.1"/>
    <property type="molecule type" value="Genomic_DNA"/>
</dbReference>
<keyword evidence="3" id="KW-0731">Sigma factor</keyword>
<comment type="caution">
    <text evidence="7">The sequence shown here is derived from an EMBL/GenBank/DDBJ whole genome shotgun (WGS) entry which is preliminary data.</text>
</comment>
<evidence type="ECO:0000256" key="3">
    <source>
        <dbReference type="ARBA" id="ARBA00023082"/>
    </source>
</evidence>
<dbReference type="InterPro" id="IPR013324">
    <property type="entry name" value="RNA_pol_sigma_r3/r4-like"/>
</dbReference>
<feature type="domain" description="RNA polymerase sigma factor 70 region 4 type 2" evidence="6">
    <location>
        <begin position="113"/>
        <end position="165"/>
    </location>
</feature>
<dbReference type="NCBIfam" id="TIGR02937">
    <property type="entry name" value="sigma70-ECF"/>
    <property type="match status" value="1"/>
</dbReference>
<evidence type="ECO:0000256" key="2">
    <source>
        <dbReference type="ARBA" id="ARBA00023015"/>
    </source>
</evidence>
<evidence type="ECO:0000313" key="8">
    <source>
        <dbReference type="Proteomes" id="UP000479241"/>
    </source>
</evidence>
<name>A0A6L9W005_9ACTN</name>
<dbReference type="RefSeq" id="WP_163202759.1">
    <property type="nucleotide sequence ID" value="NZ_JAAGWG010000006.1"/>
</dbReference>
<dbReference type="InterPro" id="IPR014284">
    <property type="entry name" value="RNA_pol_sigma-70_dom"/>
</dbReference>
<keyword evidence="2" id="KW-0805">Transcription regulation</keyword>
<dbReference type="Gene3D" id="1.10.1740.10">
    <property type="match status" value="1"/>
</dbReference>
<dbReference type="GO" id="GO:0016987">
    <property type="term" value="F:sigma factor activity"/>
    <property type="evidence" value="ECO:0007669"/>
    <property type="project" value="UniProtKB-KW"/>
</dbReference>
<dbReference type="InterPro" id="IPR013249">
    <property type="entry name" value="RNA_pol_sigma70_r4_t2"/>
</dbReference>
<dbReference type="GO" id="GO:0006352">
    <property type="term" value="P:DNA-templated transcription initiation"/>
    <property type="evidence" value="ECO:0007669"/>
    <property type="project" value="InterPro"/>
</dbReference>
<dbReference type="InterPro" id="IPR013325">
    <property type="entry name" value="RNA_pol_sigma_r2"/>
</dbReference>
<evidence type="ECO:0000259" key="6">
    <source>
        <dbReference type="Pfam" id="PF08281"/>
    </source>
</evidence>
<accession>A0A6L9W005</accession>
<evidence type="ECO:0000256" key="4">
    <source>
        <dbReference type="ARBA" id="ARBA00023163"/>
    </source>
</evidence>
<dbReference type="AlphaFoldDB" id="A0A6L9W005"/>
<dbReference type="PANTHER" id="PTHR43133:SF25">
    <property type="entry name" value="RNA POLYMERASE SIGMA FACTOR RFAY-RELATED"/>
    <property type="match status" value="1"/>
</dbReference>
<dbReference type="Proteomes" id="UP000479241">
    <property type="component" value="Unassembled WGS sequence"/>
</dbReference>
<protein>
    <submittedName>
        <fullName evidence="7">Sigma-70 family RNA polymerase sigma factor</fullName>
    </submittedName>
</protein>
<dbReference type="PANTHER" id="PTHR43133">
    <property type="entry name" value="RNA POLYMERASE ECF-TYPE SIGMA FACTO"/>
    <property type="match status" value="1"/>
</dbReference>
<dbReference type="InterPro" id="IPR036388">
    <property type="entry name" value="WH-like_DNA-bd_sf"/>
</dbReference>
<dbReference type="Pfam" id="PF04542">
    <property type="entry name" value="Sigma70_r2"/>
    <property type="match status" value="1"/>
</dbReference>
<dbReference type="SUPFAM" id="SSF88946">
    <property type="entry name" value="Sigma2 domain of RNA polymerase sigma factors"/>
    <property type="match status" value="1"/>
</dbReference>
<evidence type="ECO:0000313" key="7">
    <source>
        <dbReference type="EMBL" id="NEK85072.1"/>
    </source>
</evidence>
<comment type="similarity">
    <text evidence="1">Belongs to the sigma-70 factor family. ECF subfamily.</text>
</comment>
<sequence>MTGAPGRGDLFEEVYRSSGTAVLGYALRRAASREDAMDVVAETFATAWRRRADMPPDPGDARPWLFGIARNCLANSLRSSDRAGRLGERLAGAFTPGAVPDPAALHEQSADARRVRAALATLSEEDRELLALIAWEGLTPAQVAAALGLTAGTARVRLHRARGRLRAALDTPASPEETSDEH</sequence>
<dbReference type="InterPro" id="IPR039425">
    <property type="entry name" value="RNA_pol_sigma-70-like"/>
</dbReference>
<dbReference type="SUPFAM" id="SSF88659">
    <property type="entry name" value="Sigma3 and sigma4 domains of RNA polymerase sigma factors"/>
    <property type="match status" value="1"/>
</dbReference>
<feature type="domain" description="RNA polymerase sigma-70 region 2" evidence="5">
    <location>
        <begin position="15"/>
        <end position="82"/>
    </location>
</feature>
<evidence type="ECO:0000259" key="5">
    <source>
        <dbReference type="Pfam" id="PF04542"/>
    </source>
</evidence>
<evidence type="ECO:0000256" key="1">
    <source>
        <dbReference type="ARBA" id="ARBA00010641"/>
    </source>
</evidence>
<dbReference type="Pfam" id="PF08281">
    <property type="entry name" value="Sigma70_r4_2"/>
    <property type="match status" value="1"/>
</dbReference>
<organism evidence="7 8">
    <name type="scientific">Blastococcus saxobsidens</name>
    <dbReference type="NCBI Taxonomy" id="138336"/>
    <lineage>
        <taxon>Bacteria</taxon>
        <taxon>Bacillati</taxon>
        <taxon>Actinomycetota</taxon>
        <taxon>Actinomycetes</taxon>
        <taxon>Geodermatophilales</taxon>
        <taxon>Geodermatophilaceae</taxon>
        <taxon>Blastococcus</taxon>
    </lineage>
</organism>
<dbReference type="InterPro" id="IPR007627">
    <property type="entry name" value="RNA_pol_sigma70_r2"/>
</dbReference>